<dbReference type="Proteomes" id="UP000018936">
    <property type="component" value="Unassembled WGS sequence"/>
</dbReference>
<keyword evidence="3" id="KW-1015">Disulfide bond</keyword>
<comment type="caution">
    <text evidence="7">The sequence shown here is derived from an EMBL/GenBank/DDBJ whole genome shotgun (WGS) entry which is preliminary data.</text>
</comment>
<keyword evidence="5" id="KW-0812">Transmembrane</keyword>
<dbReference type="OrthoDB" id="5951731at2759"/>
<organism evidence="7 8">
    <name type="scientific">Ophiophagus hannah</name>
    <name type="common">King cobra</name>
    <name type="synonym">Naja hannah</name>
    <dbReference type="NCBI Taxonomy" id="8665"/>
    <lineage>
        <taxon>Eukaryota</taxon>
        <taxon>Metazoa</taxon>
        <taxon>Chordata</taxon>
        <taxon>Craniata</taxon>
        <taxon>Vertebrata</taxon>
        <taxon>Euteleostomi</taxon>
        <taxon>Lepidosauria</taxon>
        <taxon>Squamata</taxon>
        <taxon>Bifurcata</taxon>
        <taxon>Unidentata</taxon>
        <taxon>Episquamata</taxon>
        <taxon>Toxicofera</taxon>
        <taxon>Serpentes</taxon>
        <taxon>Colubroidea</taxon>
        <taxon>Elapidae</taxon>
        <taxon>Elapinae</taxon>
        <taxon>Ophiophagus</taxon>
    </lineage>
</organism>
<reference evidence="7 8" key="1">
    <citation type="journal article" date="2013" name="Proc. Natl. Acad. Sci. U.S.A.">
        <title>The king cobra genome reveals dynamic gene evolution and adaptation in the snake venom system.</title>
        <authorList>
            <person name="Vonk F.J."/>
            <person name="Casewell N.R."/>
            <person name="Henkel C.V."/>
            <person name="Heimberg A.M."/>
            <person name="Jansen H.J."/>
            <person name="McCleary R.J."/>
            <person name="Kerkkamp H.M."/>
            <person name="Vos R.A."/>
            <person name="Guerreiro I."/>
            <person name="Calvete J.J."/>
            <person name="Wuster W."/>
            <person name="Woods A.E."/>
            <person name="Logan J.M."/>
            <person name="Harrison R.A."/>
            <person name="Castoe T.A."/>
            <person name="de Koning A.P."/>
            <person name="Pollock D.D."/>
            <person name="Yandell M."/>
            <person name="Calderon D."/>
            <person name="Renjifo C."/>
            <person name="Currier R.B."/>
            <person name="Salgado D."/>
            <person name="Pla D."/>
            <person name="Sanz L."/>
            <person name="Hyder A.S."/>
            <person name="Ribeiro J.M."/>
            <person name="Arntzen J.W."/>
            <person name="van den Thillart G.E."/>
            <person name="Boetzer M."/>
            <person name="Pirovano W."/>
            <person name="Dirks R.P."/>
            <person name="Spaink H.P."/>
            <person name="Duboule D."/>
            <person name="McGlinn E."/>
            <person name="Kini R.M."/>
            <person name="Richardson M.K."/>
        </authorList>
    </citation>
    <scope>NUCLEOTIDE SEQUENCE</scope>
    <source>
        <tissue evidence="7">Blood</tissue>
    </source>
</reference>
<keyword evidence="8" id="KW-1185">Reference proteome</keyword>
<dbReference type="GO" id="GO:0004222">
    <property type="term" value="F:metalloendopeptidase activity"/>
    <property type="evidence" value="ECO:0007669"/>
    <property type="project" value="InterPro"/>
</dbReference>
<evidence type="ECO:0000256" key="5">
    <source>
        <dbReference type="SAM" id="Phobius"/>
    </source>
</evidence>
<evidence type="ECO:0000256" key="4">
    <source>
        <dbReference type="PROSITE-ProRule" id="PRU00276"/>
    </source>
</evidence>
<protein>
    <recommendedName>
        <fullName evidence="6">Peptidase M12B domain-containing protein</fullName>
    </recommendedName>
</protein>
<dbReference type="AlphaFoldDB" id="V8N9G6"/>
<feature type="transmembrane region" description="Helical" evidence="5">
    <location>
        <begin position="20"/>
        <end position="38"/>
    </location>
</feature>
<dbReference type="Pfam" id="PF01421">
    <property type="entry name" value="Reprolysin"/>
    <property type="match status" value="1"/>
</dbReference>
<dbReference type="GO" id="GO:0006509">
    <property type="term" value="P:membrane protein ectodomain proteolysis"/>
    <property type="evidence" value="ECO:0007669"/>
    <property type="project" value="TreeGrafter"/>
</dbReference>
<keyword evidence="2" id="KW-0964">Secreted</keyword>
<dbReference type="GO" id="GO:0005178">
    <property type="term" value="F:integrin binding"/>
    <property type="evidence" value="ECO:0007669"/>
    <property type="project" value="TreeGrafter"/>
</dbReference>
<feature type="domain" description="Peptidase M12B" evidence="6">
    <location>
        <begin position="15"/>
        <end position="78"/>
    </location>
</feature>
<evidence type="ECO:0000313" key="8">
    <source>
        <dbReference type="Proteomes" id="UP000018936"/>
    </source>
</evidence>
<dbReference type="PANTHER" id="PTHR11905">
    <property type="entry name" value="ADAM A DISINTEGRIN AND METALLOPROTEASE DOMAIN"/>
    <property type="match status" value="1"/>
</dbReference>
<dbReference type="PANTHER" id="PTHR11905:SF136">
    <property type="entry name" value="DISINTEGRIN AND METALLOPROTEINASE DOMAIN-CONTAINING PROTEIN 9"/>
    <property type="match status" value="1"/>
</dbReference>
<evidence type="ECO:0000256" key="2">
    <source>
        <dbReference type="ARBA" id="ARBA00022525"/>
    </source>
</evidence>
<dbReference type="EMBL" id="AZIM01006923">
    <property type="protein sequence ID" value="ETE58303.1"/>
    <property type="molecule type" value="Genomic_DNA"/>
</dbReference>
<dbReference type="SUPFAM" id="SSF55486">
    <property type="entry name" value="Metalloproteases ('zincins'), catalytic domain"/>
    <property type="match status" value="1"/>
</dbReference>
<comment type="subcellular location">
    <subcellularLocation>
        <location evidence="1">Secreted</location>
    </subcellularLocation>
</comment>
<dbReference type="PROSITE" id="PS50215">
    <property type="entry name" value="ADAM_MEPRO"/>
    <property type="match status" value="1"/>
</dbReference>
<gene>
    <name evidence="7" type="ORF">L345_15975</name>
</gene>
<evidence type="ECO:0000313" key="7">
    <source>
        <dbReference type="EMBL" id="ETE58303.1"/>
    </source>
</evidence>
<dbReference type="GO" id="GO:0033631">
    <property type="term" value="P:cell-cell adhesion mediated by integrin"/>
    <property type="evidence" value="ECO:0007669"/>
    <property type="project" value="TreeGrafter"/>
</dbReference>
<dbReference type="GO" id="GO:0007179">
    <property type="term" value="P:transforming growth factor beta receptor signaling pathway"/>
    <property type="evidence" value="ECO:0007669"/>
    <property type="project" value="TreeGrafter"/>
</dbReference>
<evidence type="ECO:0000256" key="3">
    <source>
        <dbReference type="ARBA" id="ARBA00023157"/>
    </source>
</evidence>
<proteinExistence type="predicted"/>
<evidence type="ECO:0000256" key="1">
    <source>
        <dbReference type="ARBA" id="ARBA00004613"/>
    </source>
</evidence>
<sequence length="78" mass="9069">MKAMLNLHEVPSSTIFSVLFQMYIMLNIRIVLVGLEIWTSENKIRMEGGAGDVLANFVQWRERELVPRRRHDSAQLVL</sequence>
<comment type="caution">
    <text evidence="4">Lacks conserved residue(s) required for the propagation of feature annotation.</text>
</comment>
<dbReference type="Gene3D" id="3.40.390.10">
    <property type="entry name" value="Collagenase (Catalytic Domain)"/>
    <property type="match status" value="1"/>
</dbReference>
<name>V8N9G6_OPHHA</name>
<feature type="non-terminal residue" evidence="7">
    <location>
        <position position="1"/>
    </location>
</feature>
<dbReference type="InterPro" id="IPR001590">
    <property type="entry name" value="Peptidase_M12B"/>
</dbReference>
<dbReference type="InterPro" id="IPR024079">
    <property type="entry name" value="MetalloPept_cat_dom_sf"/>
</dbReference>
<evidence type="ECO:0000259" key="6">
    <source>
        <dbReference type="PROSITE" id="PS50215"/>
    </source>
</evidence>
<dbReference type="GO" id="GO:0005886">
    <property type="term" value="C:plasma membrane"/>
    <property type="evidence" value="ECO:0007669"/>
    <property type="project" value="TreeGrafter"/>
</dbReference>
<accession>V8N9G6</accession>
<dbReference type="GO" id="GO:0005615">
    <property type="term" value="C:extracellular space"/>
    <property type="evidence" value="ECO:0007669"/>
    <property type="project" value="TreeGrafter"/>
</dbReference>
<keyword evidence="5" id="KW-1133">Transmembrane helix</keyword>
<keyword evidence="5" id="KW-0472">Membrane</keyword>